<organism evidence="1">
    <name type="scientific">Candidatus Berkiella cookevillensis</name>
    <dbReference type="NCBI Taxonomy" id="437022"/>
    <lineage>
        <taxon>Bacteria</taxon>
        <taxon>Pseudomonadati</taxon>
        <taxon>Pseudomonadota</taxon>
        <taxon>Gammaproteobacteria</taxon>
        <taxon>Candidatus Berkiellales</taxon>
        <taxon>Candidatus Berkiellaceae</taxon>
        <taxon>Candidatus Berkiella</taxon>
    </lineage>
</organism>
<dbReference type="RefSeq" id="WP_057624665.1">
    <property type="nucleotide sequence ID" value="NZ_LKHV02000001.1"/>
</dbReference>
<reference evidence="2" key="2">
    <citation type="journal article" date="2016" name="Genome Announc.">
        <title>Draft Genome Sequences of Two Novel Amoeba-Resistant Intranuclear Bacteria, 'Candidatus Berkiella cookevillensis' and 'Candidatus Berkiella aquae'.</title>
        <authorList>
            <person name="Mehari Y.T."/>
            <person name="Arivett B.A."/>
            <person name="Farone A.L."/>
            <person name="Gunderson J.H."/>
            <person name="Farone M.B."/>
        </authorList>
    </citation>
    <scope>NUCLEOTIDE SEQUENCE</scope>
    <source>
        <strain evidence="2">CC99</strain>
    </source>
</reference>
<dbReference type="Proteomes" id="UP000051494">
    <property type="component" value="Unassembled WGS sequence"/>
</dbReference>
<evidence type="ECO:0000313" key="2">
    <source>
        <dbReference type="EMBL" id="MCS5708125.1"/>
    </source>
</evidence>
<proteinExistence type="predicted"/>
<evidence type="ECO:0000313" key="3">
    <source>
        <dbReference type="Proteomes" id="UP000051494"/>
    </source>
</evidence>
<accession>A0A0Q9YM64</accession>
<reference evidence="2" key="3">
    <citation type="submission" date="2021-06" db="EMBL/GenBank/DDBJ databases">
        <title>Genomic Description and Analysis of Intracellular Bacteria, Candidatus Berkiella cookevillensis and Candidatus Berkiella aquae.</title>
        <authorList>
            <person name="Kidane D.T."/>
            <person name="Mehari Y.T."/>
            <person name="Rice F.C."/>
            <person name="Arivett B.A."/>
            <person name="Farone A.L."/>
            <person name="Berk S.G."/>
            <person name="Farone M.B."/>
        </authorList>
    </citation>
    <scope>NUCLEOTIDE SEQUENCE</scope>
    <source>
        <strain evidence="2">CC99</strain>
    </source>
</reference>
<evidence type="ECO:0000313" key="1">
    <source>
        <dbReference type="EMBL" id="KRG18362.1"/>
    </source>
</evidence>
<name>A0A0Q9YM64_9GAMM</name>
<protein>
    <submittedName>
        <fullName evidence="1">Uncharacterized protein</fullName>
    </submittedName>
</protein>
<keyword evidence="3" id="KW-1185">Reference proteome</keyword>
<reference evidence="1" key="1">
    <citation type="submission" date="2015-09" db="EMBL/GenBank/DDBJ databases">
        <title>Draft Genome Sequences of Two Novel Amoeba-resistant Intranuclear Bacteria, Candidatus Berkiella cookevillensis and Candidatus Berkiella aquae.</title>
        <authorList>
            <person name="Mehari Y.T."/>
            <person name="Arivett B.A."/>
            <person name="Farone A.L."/>
            <person name="Gunderson J.H."/>
            <person name="Farone M.B."/>
        </authorList>
    </citation>
    <scope>NUCLEOTIDE SEQUENCE [LARGE SCALE GENOMIC DNA]</scope>
    <source>
        <strain evidence="1">CC99</strain>
    </source>
</reference>
<comment type="caution">
    <text evidence="1">The sequence shown here is derived from an EMBL/GenBank/DDBJ whole genome shotgun (WGS) entry which is preliminary data.</text>
</comment>
<sequence length="453" mass="50664">MILSPTQSKKLYEYLDIAFYPPETGPLATLDWMTIIQLGYSKQLTKEELSNEYQSCLKRIAQFFQDATNKSKIHHLKTLLATDNTHLSQLALANQLPNDIFIAYLVALALEKFTDRVLPVSVFCESLSQDQDLTLALSEEDFARSAIADIHNSSIMAKMQAYPLTLTPSEIQIASDNAAVHFSYLQPLTRQAQEQKLKKLLVEISRKNIPGAINLVQQLSPELLNQRDKDTGAIALQYALAYQQNDVAIAIIEKLVAAQKPLDISDNKFRTPFHYNPELILQTLTKGYSEYACSDYLRFESAIAPGKKEWIAQKTLEMSQTRVQHEMTANLSAHPNAHTRTFSKAQIQQIAEDIDQAKSACCTTFALSLAQKLLTAAPTLAFRIASYLNGMSSHCYISFTAPTGTEFLLDPWLASLGWGTGVYRKEAYPWQAVLDSTEILFDSEASPKHSLAL</sequence>
<dbReference type="EMBL" id="LKHV01000007">
    <property type="protein sequence ID" value="KRG18362.1"/>
    <property type="molecule type" value="Genomic_DNA"/>
</dbReference>
<gene>
    <name evidence="2" type="ORF">CC99x_004325</name>
    <name evidence="1" type="ORF">CC99x_01574</name>
</gene>
<dbReference type="AlphaFoldDB" id="A0A0Q9YM64"/>
<dbReference type="EMBL" id="LKHV02000001">
    <property type="protein sequence ID" value="MCS5708125.1"/>
    <property type="molecule type" value="Genomic_DNA"/>
</dbReference>